<accession>A0A4R3MXY6</accession>
<dbReference type="AlphaFoldDB" id="A0A4R3MXY6"/>
<feature type="chain" id="PRO_5020285540" description="Secreted protein" evidence="1">
    <location>
        <begin position="27"/>
        <end position="181"/>
    </location>
</feature>
<keyword evidence="3" id="KW-1185">Reference proteome</keyword>
<sequence>MTLNSIARRAVLAALVWCGGSIATIAATPDEIRPLHTAVIKSTTGLCHRGTICHKDRAGVWIPETPIAILGVLVAEQADIGLYTDLEVSTRPEMYQCNGGDAQGCIFRMKYAGPGLFDYGAQSGSTYLGSNITNTSITFPPGYGILVPAGTPIHVHLDVRNNSLIDLKVDQDAWIYYVPVK</sequence>
<dbReference type="OrthoDB" id="5765004at2"/>
<keyword evidence="1" id="KW-0732">Signal</keyword>
<dbReference type="EMBL" id="SMAO01000005">
    <property type="protein sequence ID" value="TCT20677.1"/>
    <property type="molecule type" value="Genomic_DNA"/>
</dbReference>
<evidence type="ECO:0000313" key="3">
    <source>
        <dbReference type="Proteomes" id="UP000295717"/>
    </source>
</evidence>
<gene>
    <name evidence="2" type="ORF">EDC35_105116</name>
</gene>
<organism evidence="2 3">
    <name type="scientific">Thiobaca trueperi</name>
    <dbReference type="NCBI Taxonomy" id="127458"/>
    <lineage>
        <taxon>Bacteria</taxon>
        <taxon>Pseudomonadati</taxon>
        <taxon>Pseudomonadota</taxon>
        <taxon>Gammaproteobacteria</taxon>
        <taxon>Chromatiales</taxon>
        <taxon>Chromatiaceae</taxon>
        <taxon>Thiobaca</taxon>
    </lineage>
</organism>
<comment type="caution">
    <text evidence="2">The sequence shown here is derived from an EMBL/GenBank/DDBJ whole genome shotgun (WGS) entry which is preliminary data.</text>
</comment>
<name>A0A4R3MXY6_9GAMM</name>
<evidence type="ECO:0008006" key="4">
    <source>
        <dbReference type="Google" id="ProtNLM"/>
    </source>
</evidence>
<dbReference type="Proteomes" id="UP000295717">
    <property type="component" value="Unassembled WGS sequence"/>
</dbReference>
<evidence type="ECO:0000313" key="2">
    <source>
        <dbReference type="EMBL" id="TCT20677.1"/>
    </source>
</evidence>
<evidence type="ECO:0000256" key="1">
    <source>
        <dbReference type="SAM" id="SignalP"/>
    </source>
</evidence>
<dbReference type="RefSeq" id="WP_132977292.1">
    <property type="nucleotide sequence ID" value="NZ_SMAO01000005.1"/>
</dbReference>
<proteinExistence type="predicted"/>
<reference evidence="2 3" key="1">
    <citation type="submission" date="2019-03" db="EMBL/GenBank/DDBJ databases">
        <title>Genomic Encyclopedia of Type Strains, Phase IV (KMG-IV): sequencing the most valuable type-strain genomes for metagenomic binning, comparative biology and taxonomic classification.</title>
        <authorList>
            <person name="Goeker M."/>
        </authorList>
    </citation>
    <scope>NUCLEOTIDE SEQUENCE [LARGE SCALE GENOMIC DNA]</scope>
    <source>
        <strain evidence="2 3">DSM 13587</strain>
    </source>
</reference>
<feature type="signal peptide" evidence="1">
    <location>
        <begin position="1"/>
        <end position="26"/>
    </location>
</feature>
<protein>
    <recommendedName>
        <fullName evidence="4">Secreted protein</fullName>
    </recommendedName>
</protein>